<comment type="caution">
    <text evidence="2">The sequence shown here is derived from an EMBL/GenBank/DDBJ whole genome shotgun (WGS) entry which is preliminary data.</text>
</comment>
<feature type="domain" description="Transcriptional regulator HTH-type FeoC" evidence="1">
    <location>
        <begin position="1"/>
        <end position="61"/>
    </location>
</feature>
<proteinExistence type="predicted"/>
<dbReference type="Proteomes" id="UP000185783">
    <property type="component" value="Unassembled WGS sequence"/>
</dbReference>
<dbReference type="InterPro" id="IPR015102">
    <property type="entry name" value="Tscrpt_reg_HTH_FeoC"/>
</dbReference>
<evidence type="ECO:0000313" key="2">
    <source>
        <dbReference type="EMBL" id="OKL42413.1"/>
    </source>
</evidence>
<dbReference type="AlphaFoldDB" id="A0A1U7JCF7"/>
<name>A0A1U7JCF7_9HYPH</name>
<keyword evidence="3" id="KW-1185">Reference proteome</keyword>
<dbReference type="Pfam" id="PF09012">
    <property type="entry name" value="FeoC"/>
    <property type="match status" value="1"/>
</dbReference>
<sequence length="77" mass="8041">MLGDVKKTIAKTGYATSTDVAAALGVAEDFAQAMLDRLESLGQVHKVTCGSCTACPTAQKPGYTTIPRSPIRSCAEH</sequence>
<protein>
    <recommendedName>
        <fullName evidence="1">Transcriptional regulator HTH-type FeoC domain-containing protein</fullName>
    </recommendedName>
</protein>
<dbReference type="SUPFAM" id="SSF46785">
    <property type="entry name" value="Winged helix' DNA-binding domain"/>
    <property type="match status" value="1"/>
</dbReference>
<dbReference type="RefSeq" id="WP_028482435.1">
    <property type="nucleotide sequence ID" value="NZ_LVVZ01000041.1"/>
</dbReference>
<evidence type="ECO:0000313" key="3">
    <source>
        <dbReference type="Proteomes" id="UP000185783"/>
    </source>
</evidence>
<dbReference type="Gene3D" id="1.10.10.10">
    <property type="entry name" value="Winged helix-like DNA-binding domain superfamily/Winged helix DNA-binding domain"/>
    <property type="match status" value="1"/>
</dbReference>
<dbReference type="InterPro" id="IPR036388">
    <property type="entry name" value="WH-like_DNA-bd_sf"/>
</dbReference>
<dbReference type="STRING" id="197461.A3843_17175"/>
<dbReference type="InterPro" id="IPR036390">
    <property type="entry name" value="WH_DNA-bd_sf"/>
</dbReference>
<reference evidence="2 3" key="1">
    <citation type="submission" date="2016-03" db="EMBL/GenBank/DDBJ databases">
        <title>Genome sequence of Nesiotobacter sp. nov., a moderately halophilic alphaproteobacterium isolated from the Yellow Sea, China.</title>
        <authorList>
            <person name="Zhang G."/>
            <person name="Zhang R."/>
        </authorList>
    </citation>
    <scope>NUCLEOTIDE SEQUENCE [LARGE SCALE GENOMIC DNA]</scope>
    <source>
        <strain evidence="2 3">WB1-6</strain>
    </source>
</reference>
<accession>A0A1U7JCF7</accession>
<gene>
    <name evidence="2" type="ORF">A3843_17175</name>
</gene>
<dbReference type="EMBL" id="LVVZ01000041">
    <property type="protein sequence ID" value="OKL42413.1"/>
    <property type="molecule type" value="Genomic_DNA"/>
</dbReference>
<evidence type="ECO:0000259" key="1">
    <source>
        <dbReference type="Pfam" id="PF09012"/>
    </source>
</evidence>
<organism evidence="2 3">
    <name type="scientific">Pseudovibrio exalbescens</name>
    <dbReference type="NCBI Taxonomy" id="197461"/>
    <lineage>
        <taxon>Bacteria</taxon>
        <taxon>Pseudomonadati</taxon>
        <taxon>Pseudomonadota</taxon>
        <taxon>Alphaproteobacteria</taxon>
        <taxon>Hyphomicrobiales</taxon>
        <taxon>Stappiaceae</taxon>
        <taxon>Pseudovibrio</taxon>
    </lineage>
</organism>